<dbReference type="InterPro" id="IPR036864">
    <property type="entry name" value="Zn2-C6_fun-type_DNA-bd_sf"/>
</dbReference>
<proteinExistence type="predicted"/>
<dbReference type="GO" id="GO:0000981">
    <property type="term" value="F:DNA-binding transcription factor activity, RNA polymerase II-specific"/>
    <property type="evidence" value="ECO:0007669"/>
    <property type="project" value="InterPro"/>
</dbReference>
<dbReference type="Pfam" id="PF00172">
    <property type="entry name" value="Zn_clus"/>
    <property type="match status" value="1"/>
</dbReference>
<dbReference type="Pfam" id="PF12697">
    <property type="entry name" value="Abhydrolase_6"/>
    <property type="match status" value="1"/>
</dbReference>
<accession>A0A507BFS9</accession>
<feature type="domain" description="Zn(2)-C6 fungal-type" evidence="3">
    <location>
        <begin position="26"/>
        <end position="56"/>
    </location>
</feature>
<dbReference type="RefSeq" id="XP_030997542.1">
    <property type="nucleotide sequence ID" value="XM_031135744.1"/>
</dbReference>
<evidence type="ECO:0000259" key="3">
    <source>
        <dbReference type="PROSITE" id="PS50048"/>
    </source>
</evidence>
<dbReference type="InterPro" id="IPR001138">
    <property type="entry name" value="Zn2Cys6_DnaBD"/>
</dbReference>
<evidence type="ECO:0000256" key="1">
    <source>
        <dbReference type="ARBA" id="ARBA00023242"/>
    </source>
</evidence>
<dbReference type="CDD" id="cd00067">
    <property type="entry name" value="GAL4"/>
    <property type="match status" value="1"/>
</dbReference>
<protein>
    <recommendedName>
        <fullName evidence="3">Zn(2)-C6 fungal-type domain-containing protein</fullName>
    </recommendedName>
</protein>
<dbReference type="Gene3D" id="3.40.50.1820">
    <property type="entry name" value="alpha/beta hydrolase"/>
    <property type="match status" value="1"/>
</dbReference>
<dbReference type="OrthoDB" id="408373at2759"/>
<organism evidence="4 5">
    <name type="scientific">Thyridium curvatum</name>
    <dbReference type="NCBI Taxonomy" id="1093900"/>
    <lineage>
        <taxon>Eukaryota</taxon>
        <taxon>Fungi</taxon>
        <taxon>Dikarya</taxon>
        <taxon>Ascomycota</taxon>
        <taxon>Pezizomycotina</taxon>
        <taxon>Sordariomycetes</taxon>
        <taxon>Sordariomycetidae</taxon>
        <taxon>Thyridiales</taxon>
        <taxon>Thyridiaceae</taxon>
        <taxon>Thyridium</taxon>
    </lineage>
</organism>
<dbReference type="SUPFAM" id="SSF57701">
    <property type="entry name" value="Zn2/Cys6 DNA-binding domain"/>
    <property type="match status" value="1"/>
</dbReference>
<dbReference type="AlphaFoldDB" id="A0A507BFS9"/>
<dbReference type="SUPFAM" id="SSF53474">
    <property type="entry name" value="alpha/beta-Hydrolases"/>
    <property type="match status" value="1"/>
</dbReference>
<dbReference type="GeneID" id="41967612"/>
<evidence type="ECO:0000313" key="4">
    <source>
        <dbReference type="EMBL" id="TPX15831.1"/>
    </source>
</evidence>
<keyword evidence="1" id="KW-0539">Nucleus</keyword>
<evidence type="ECO:0000256" key="2">
    <source>
        <dbReference type="SAM" id="MobiDB-lite"/>
    </source>
</evidence>
<dbReference type="PROSITE" id="PS50048">
    <property type="entry name" value="ZN2_CY6_FUNGAL_2"/>
    <property type="match status" value="1"/>
</dbReference>
<comment type="caution">
    <text evidence="4">The sequence shown here is derived from an EMBL/GenBank/DDBJ whole genome shotgun (WGS) entry which is preliminary data.</text>
</comment>
<keyword evidence="5" id="KW-1185">Reference proteome</keyword>
<name>A0A507BFS9_9PEZI</name>
<feature type="compositionally biased region" description="Basic and acidic residues" evidence="2">
    <location>
        <begin position="1"/>
        <end position="12"/>
    </location>
</feature>
<dbReference type="SMART" id="SM00066">
    <property type="entry name" value="GAL4"/>
    <property type="match status" value="1"/>
</dbReference>
<dbReference type="InterPro" id="IPR000073">
    <property type="entry name" value="AB_hydrolase_1"/>
</dbReference>
<dbReference type="InterPro" id="IPR052897">
    <property type="entry name" value="Sec-Metab_Biosynth_Hydrolase"/>
</dbReference>
<gene>
    <name evidence="4" type="ORF">E0L32_000165</name>
</gene>
<dbReference type="Gene3D" id="4.10.240.10">
    <property type="entry name" value="Zn(2)-C6 fungal-type DNA-binding domain"/>
    <property type="match status" value="1"/>
</dbReference>
<evidence type="ECO:0000313" key="5">
    <source>
        <dbReference type="Proteomes" id="UP000319257"/>
    </source>
</evidence>
<sequence>MASNGKRLETKPAQRKRRAHHKSRLGCANCKLRSVKCDEARPCCSGCSMLGVRCVYGAKVTAETLYAGMCFSVGSLPSPSPSPPRSPPAPLPLVASTRPSEVFQLAPVDMELLEKFQYRTVRTLGSCETSQEYADQTLPLAFSNSVVMHAVLAYSRFHEILTSETPMAKTARDTYHWHRALVLLNDRLSKPLVPSERDALWMASALITLGSVASTDAQTPSQAWPLRPTSVMDLAWMKICTGKQVVFDMTDPAREGGPFRESALEMTKVITHMREVASRPFDPRSLPTGLCEVFGLDGTPTDSPYYPVVAGLADLFQQDIDGRRNMSQTSLVPTILLVLLSMHIRHVYNRYNSVSYIAITTRLLSTSSQHNMPPANPTIVFAQGAWHTSGCFDPTRHVLESRGYPVETIDYPSVGAEPPTKTADDDSAAVRELIQRLVGQGKSVVIVAHSYGSVVASNAIEGLGYKSRAQEGKSGGVITVIYLSGCVLTLGMSIYKLMGEQDPPWMRREGEYVYVDTPIELFYHDLEPKAQQKAVAALKHQSGPCHAGLAKYEPWKDGVECMVVYCDEDKSVPPELQKMLSEAALGPDVKSVHIKSSHSPFLSKPGEMSDAVEFAAKLGLEKTGQI</sequence>
<dbReference type="InterPro" id="IPR029058">
    <property type="entry name" value="AB_hydrolase_fold"/>
</dbReference>
<reference evidence="4 5" key="1">
    <citation type="submission" date="2019-06" db="EMBL/GenBank/DDBJ databases">
        <title>Draft genome sequence of the filamentous fungus Phialemoniopsis curvata isolated from diesel fuel.</title>
        <authorList>
            <person name="Varaljay V.A."/>
            <person name="Lyon W.J."/>
            <person name="Crouch A.L."/>
            <person name="Drake C.E."/>
            <person name="Hollomon J.M."/>
            <person name="Nadeau L.J."/>
            <person name="Nunn H.S."/>
            <person name="Stevenson B.S."/>
            <person name="Bojanowski C.L."/>
            <person name="Crookes-Goodson W.J."/>
        </authorList>
    </citation>
    <scope>NUCLEOTIDE SEQUENCE [LARGE SCALE GENOMIC DNA]</scope>
    <source>
        <strain evidence="4 5">D216</strain>
    </source>
</reference>
<dbReference type="PANTHER" id="PTHR37017">
    <property type="entry name" value="AB HYDROLASE-1 DOMAIN-CONTAINING PROTEIN-RELATED"/>
    <property type="match status" value="1"/>
</dbReference>
<dbReference type="PANTHER" id="PTHR37017:SF11">
    <property type="entry name" value="ESTERASE_LIPASE_THIOESTERASE DOMAIN-CONTAINING PROTEIN"/>
    <property type="match status" value="1"/>
</dbReference>
<dbReference type="EMBL" id="SKBQ01000001">
    <property type="protein sequence ID" value="TPX15831.1"/>
    <property type="molecule type" value="Genomic_DNA"/>
</dbReference>
<dbReference type="GO" id="GO:0008270">
    <property type="term" value="F:zinc ion binding"/>
    <property type="evidence" value="ECO:0007669"/>
    <property type="project" value="InterPro"/>
</dbReference>
<dbReference type="InParanoid" id="A0A507BFS9"/>
<feature type="region of interest" description="Disordered" evidence="2">
    <location>
        <begin position="1"/>
        <end position="20"/>
    </location>
</feature>
<dbReference type="Proteomes" id="UP000319257">
    <property type="component" value="Unassembled WGS sequence"/>
</dbReference>